<sequence length="127" mass="14258">MPQAAEALFEFNVCERIRLARRERGCSQAELAASVGVDRTTVIRWEQSTHSVPATESLRRLSDALQVSVEWLLYGDSREHDEHVSVEKSASRKAIEVQLVNLSKHVPISYLINIVALLESAKLFLDA</sequence>
<protein>
    <submittedName>
        <fullName evidence="3">XRE family transcriptional regulator</fullName>
    </submittedName>
</protein>
<evidence type="ECO:0000313" key="4">
    <source>
        <dbReference type="Proteomes" id="UP000294164"/>
    </source>
</evidence>
<name>A0A4V6ML12_9GAMM</name>
<dbReference type="GO" id="GO:0003677">
    <property type="term" value="F:DNA binding"/>
    <property type="evidence" value="ECO:0007669"/>
    <property type="project" value="UniProtKB-KW"/>
</dbReference>
<dbReference type="AlphaFoldDB" id="A0A4V6ML12"/>
<dbReference type="PROSITE" id="PS50943">
    <property type="entry name" value="HTH_CROC1"/>
    <property type="match status" value="1"/>
</dbReference>
<dbReference type="EMBL" id="SHMG01000003">
    <property type="protein sequence ID" value="TAA44926.1"/>
    <property type="molecule type" value="Genomic_DNA"/>
</dbReference>
<reference evidence="3 4" key="1">
    <citation type="submission" date="2019-02" db="EMBL/GenBank/DDBJ databases">
        <title>WGS of Pseudoxanthomonas species novum from clinical isolates.</title>
        <authorList>
            <person name="Bernier A.-M."/>
            <person name="Bernard K."/>
            <person name="Vachon A."/>
        </authorList>
    </citation>
    <scope>NUCLEOTIDE SEQUENCE [LARGE SCALE GENOMIC DNA]</scope>
    <source>
        <strain evidence="3 4">NML130969</strain>
    </source>
</reference>
<dbReference type="SMART" id="SM00530">
    <property type="entry name" value="HTH_XRE"/>
    <property type="match status" value="1"/>
</dbReference>
<organism evidence="3 4">
    <name type="scientific">Pseudoxanthomonas winnipegensis</name>
    <dbReference type="NCBI Taxonomy" id="2480810"/>
    <lineage>
        <taxon>Bacteria</taxon>
        <taxon>Pseudomonadati</taxon>
        <taxon>Pseudomonadota</taxon>
        <taxon>Gammaproteobacteria</taxon>
        <taxon>Lysobacterales</taxon>
        <taxon>Lysobacteraceae</taxon>
        <taxon>Pseudoxanthomonas</taxon>
    </lineage>
</organism>
<keyword evidence="1" id="KW-0238">DNA-binding</keyword>
<feature type="domain" description="HTH cro/C1-type" evidence="2">
    <location>
        <begin position="17"/>
        <end position="72"/>
    </location>
</feature>
<evidence type="ECO:0000259" key="2">
    <source>
        <dbReference type="PROSITE" id="PS50943"/>
    </source>
</evidence>
<dbReference type="RefSeq" id="WP_130534112.1">
    <property type="nucleotide sequence ID" value="NZ_SHMG01000003.1"/>
</dbReference>
<accession>A0A4V6ML12</accession>
<dbReference type="OrthoDB" id="9794834at2"/>
<comment type="caution">
    <text evidence="3">The sequence shown here is derived from an EMBL/GenBank/DDBJ whole genome shotgun (WGS) entry which is preliminary data.</text>
</comment>
<dbReference type="Gene3D" id="1.10.260.40">
    <property type="entry name" value="lambda repressor-like DNA-binding domains"/>
    <property type="match status" value="1"/>
</dbReference>
<dbReference type="Pfam" id="PF01381">
    <property type="entry name" value="HTH_3"/>
    <property type="match status" value="1"/>
</dbReference>
<dbReference type="PANTHER" id="PTHR46558:SF11">
    <property type="entry name" value="HTH-TYPE TRANSCRIPTIONAL REGULATOR XRE"/>
    <property type="match status" value="1"/>
</dbReference>
<dbReference type="CDD" id="cd00093">
    <property type="entry name" value="HTH_XRE"/>
    <property type="match status" value="1"/>
</dbReference>
<dbReference type="SUPFAM" id="SSF47413">
    <property type="entry name" value="lambda repressor-like DNA-binding domains"/>
    <property type="match status" value="1"/>
</dbReference>
<dbReference type="PANTHER" id="PTHR46558">
    <property type="entry name" value="TRACRIPTIONAL REGULATORY PROTEIN-RELATED-RELATED"/>
    <property type="match status" value="1"/>
</dbReference>
<gene>
    <name evidence="3" type="ORF">EA655_08495</name>
</gene>
<evidence type="ECO:0000313" key="3">
    <source>
        <dbReference type="EMBL" id="TAA44926.1"/>
    </source>
</evidence>
<dbReference type="InterPro" id="IPR010982">
    <property type="entry name" value="Lambda_DNA-bd_dom_sf"/>
</dbReference>
<proteinExistence type="predicted"/>
<dbReference type="Proteomes" id="UP000294164">
    <property type="component" value="Unassembled WGS sequence"/>
</dbReference>
<dbReference type="InterPro" id="IPR001387">
    <property type="entry name" value="Cro/C1-type_HTH"/>
</dbReference>
<evidence type="ECO:0000256" key="1">
    <source>
        <dbReference type="ARBA" id="ARBA00023125"/>
    </source>
</evidence>